<protein>
    <submittedName>
        <fullName evidence="2">SMI1/KNR4 family protein</fullName>
    </submittedName>
</protein>
<dbReference type="InterPro" id="IPR051873">
    <property type="entry name" value="KNR4/SMI1_regulator"/>
</dbReference>
<dbReference type="SUPFAM" id="SSF160631">
    <property type="entry name" value="SMI1/KNR4-like"/>
    <property type="match status" value="1"/>
</dbReference>
<dbReference type="Proteomes" id="UP001059617">
    <property type="component" value="Chromosome"/>
</dbReference>
<dbReference type="EMBL" id="CP073720">
    <property type="protein sequence ID" value="UWP81487.1"/>
    <property type="molecule type" value="Genomic_DNA"/>
</dbReference>
<evidence type="ECO:0000259" key="1">
    <source>
        <dbReference type="SMART" id="SM00860"/>
    </source>
</evidence>
<dbReference type="Pfam" id="PF09346">
    <property type="entry name" value="SMI1_KNR4"/>
    <property type="match status" value="1"/>
</dbReference>
<proteinExistence type="predicted"/>
<reference evidence="2" key="1">
    <citation type="submission" date="2021-04" db="EMBL/GenBank/DDBJ databases">
        <authorList>
            <person name="Hartkoorn R.C."/>
            <person name="Beaudoing E."/>
            <person name="Hot D."/>
        </authorList>
    </citation>
    <scope>NUCLEOTIDE SEQUENCE</scope>
    <source>
        <strain evidence="2">NRRL B-16292</strain>
    </source>
</reference>
<gene>
    <name evidence="2" type="ORF">Dfulv_41275</name>
</gene>
<dbReference type="InterPro" id="IPR018958">
    <property type="entry name" value="Knr4/Smi1-like_dom"/>
</dbReference>
<reference evidence="2" key="2">
    <citation type="submission" date="2022-09" db="EMBL/GenBank/DDBJ databases">
        <title>Biosynthetic gene clusters of Dactylosporangioum fulvum.</title>
        <authorList>
            <person name="Caradec T."/>
        </authorList>
    </citation>
    <scope>NUCLEOTIDE SEQUENCE</scope>
    <source>
        <strain evidence="2">NRRL B-16292</strain>
    </source>
</reference>
<dbReference type="PANTHER" id="PTHR47432">
    <property type="entry name" value="CELL WALL ASSEMBLY REGULATOR SMI1"/>
    <property type="match status" value="1"/>
</dbReference>
<keyword evidence="3" id="KW-1185">Reference proteome</keyword>
<accession>A0ABY5VUN2</accession>
<dbReference type="PANTHER" id="PTHR47432:SF1">
    <property type="entry name" value="CELL WALL ASSEMBLY REGULATOR SMI1"/>
    <property type="match status" value="1"/>
</dbReference>
<dbReference type="RefSeq" id="WP_259859252.1">
    <property type="nucleotide sequence ID" value="NZ_BAAAST010000002.1"/>
</dbReference>
<sequence length="190" mass="21415">MHPLIARLDQWLQANRPAYHAHLQPGASSDVIDEIARRAGGELPALLRELLAWRDGQPDDSDDHLEYLWSLMSTRAVLGALDDMAWLVENDDFGDLWGDGWVPFLGNIYGDHLCVDTVGGFGGEPGQIIEFKADDHYRYIRYPSIEAWLETLVSAFEAGLFGDDSKPDDREAREAFVTRRHPGYPIAKSY</sequence>
<dbReference type="SMART" id="SM00860">
    <property type="entry name" value="SMI1_KNR4"/>
    <property type="match status" value="1"/>
</dbReference>
<name>A0ABY5VUN2_9ACTN</name>
<feature type="domain" description="Knr4/Smi1-like" evidence="1">
    <location>
        <begin position="26"/>
        <end position="151"/>
    </location>
</feature>
<dbReference type="InterPro" id="IPR037883">
    <property type="entry name" value="Knr4/Smi1-like_sf"/>
</dbReference>
<evidence type="ECO:0000313" key="2">
    <source>
        <dbReference type="EMBL" id="UWP81487.1"/>
    </source>
</evidence>
<evidence type="ECO:0000313" key="3">
    <source>
        <dbReference type="Proteomes" id="UP001059617"/>
    </source>
</evidence>
<organism evidence="2 3">
    <name type="scientific">Dactylosporangium fulvum</name>
    <dbReference type="NCBI Taxonomy" id="53359"/>
    <lineage>
        <taxon>Bacteria</taxon>
        <taxon>Bacillati</taxon>
        <taxon>Actinomycetota</taxon>
        <taxon>Actinomycetes</taxon>
        <taxon>Micromonosporales</taxon>
        <taxon>Micromonosporaceae</taxon>
        <taxon>Dactylosporangium</taxon>
    </lineage>
</organism>